<comment type="caution">
    <text evidence="1">The sequence shown here is derived from an EMBL/GenBank/DDBJ whole genome shotgun (WGS) entry which is preliminary data.</text>
</comment>
<dbReference type="EMBL" id="QJPH01000301">
    <property type="protein sequence ID" value="PZN79367.1"/>
    <property type="molecule type" value="Genomic_DNA"/>
</dbReference>
<evidence type="ECO:0000313" key="2">
    <source>
        <dbReference type="Proteomes" id="UP000249396"/>
    </source>
</evidence>
<name>A0A2W4T981_9GAMM</name>
<protein>
    <recommendedName>
        <fullName evidence="3">Transposase</fullName>
    </recommendedName>
</protein>
<dbReference type="GO" id="GO:0043565">
    <property type="term" value="F:sequence-specific DNA binding"/>
    <property type="evidence" value="ECO:0007669"/>
    <property type="project" value="TreeGrafter"/>
</dbReference>
<proteinExistence type="predicted"/>
<dbReference type="PANTHER" id="PTHR36966">
    <property type="entry name" value="REP-ASSOCIATED TYROSINE TRANSPOSASE"/>
    <property type="match status" value="1"/>
</dbReference>
<dbReference type="InterPro" id="IPR036515">
    <property type="entry name" value="Transposase_17_sf"/>
</dbReference>
<sequence>MNNKERRAIRLKYYDYSQAGAYFVTLCTHDRECLFGSIENSEMALNEYGRIVDFTWNDLVNHNSYIGLGGYVIMPNHFHGIIVINPVGAGSKPAPNLVGTSARAGLEPAPTQAQISNYLFIATMCCILLTKADNTHISQLKVWQGVWVRHQDAG</sequence>
<reference evidence="1 2" key="1">
    <citation type="journal article" date="2018" name="Aquat. Microb. Ecol.">
        <title>Gammaproteobacterial methanotrophs dominate.</title>
        <authorList>
            <person name="Rissanen A.J."/>
            <person name="Saarenheimo J."/>
            <person name="Tiirola M."/>
            <person name="Peura S."/>
            <person name="Aalto S.L."/>
            <person name="Karvinen A."/>
            <person name="Nykanen H."/>
        </authorList>
    </citation>
    <scope>NUCLEOTIDE SEQUENCE [LARGE SCALE GENOMIC DNA]</scope>
    <source>
        <strain evidence="1">AMbin10</strain>
    </source>
</reference>
<dbReference type="Gene3D" id="3.30.70.1290">
    <property type="entry name" value="Transposase IS200-like"/>
    <property type="match status" value="1"/>
</dbReference>
<gene>
    <name evidence="1" type="ORF">DM484_11345</name>
</gene>
<dbReference type="GO" id="GO:0004803">
    <property type="term" value="F:transposase activity"/>
    <property type="evidence" value="ECO:0007669"/>
    <property type="project" value="InterPro"/>
</dbReference>
<evidence type="ECO:0008006" key="3">
    <source>
        <dbReference type="Google" id="ProtNLM"/>
    </source>
</evidence>
<dbReference type="Proteomes" id="UP000249396">
    <property type="component" value="Unassembled WGS sequence"/>
</dbReference>
<dbReference type="PANTHER" id="PTHR36966:SF1">
    <property type="entry name" value="REP-ASSOCIATED TYROSINE TRANSPOSASE"/>
    <property type="match status" value="1"/>
</dbReference>
<dbReference type="GO" id="GO:0006313">
    <property type="term" value="P:DNA transposition"/>
    <property type="evidence" value="ECO:0007669"/>
    <property type="project" value="InterPro"/>
</dbReference>
<organism evidence="1 2">
    <name type="scientific">Candidatus Methylumidiphilus alinenensis</name>
    <dbReference type="NCBI Taxonomy" id="2202197"/>
    <lineage>
        <taxon>Bacteria</taxon>
        <taxon>Pseudomonadati</taxon>
        <taxon>Pseudomonadota</taxon>
        <taxon>Gammaproteobacteria</taxon>
        <taxon>Methylococcales</taxon>
        <taxon>Candidatus Methylumidiphilus</taxon>
    </lineage>
</organism>
<evidence type="ECO:0000313" key="1">
    <source>
        <dbReference type="EMBL" id="PZN79367.1"/>
    </source>
</evidence>
<dbReference type="AlphaFoldDB" id="A0A2W4T981"/>
<dbReference type="InterPro" id="IPR052715">
    <property type="entry name" value="RAYT_transposase"/>
</dbReference>
<dbReference type="SUPFAM" id="SSF143422">
    <property type="entry name" value="Transposase IS200-like"/>
    <property type="match status" value="1"/>
</dbReference>
<accession>A0A2W4T981</accession>